<dbReference type="RefSeq" id="WP_329356982.1">
    <property type="nucleotide sequence ID" value="NZ_CP109490.1"/>
</dbReference>
<name>A0ABZ1ZLU2_STRAQ</name>
<keyword evidence="2" id="KW-1185">Reference proteome</keyword>
<evidence type="ECO:0000313" key="2">
    <source>
        <dbReference type="Proteomes" id="UP001431926"/>
    </source>
</evidence>
<organism evidence="1 2">
    <name type="scientific">Streptomyces anulatus</name>
    <name type="common">Streptomyces chrysomallus</name>
    <dbReference type="NCBI Taxonomy" id="1892"/>
    <lineage>
        <taxon>Bacteria</taxon>
        <taxon>Bacillati</taxon>
        <taxon>Actinomycetota</taxon>
        <taxon>Actinomycetes</taxon>
        <taxon>Kitasatosporales</taxon>
        <taxon>Streptomycetaceae</taxon>
        <taxon>Streptomyces</taxon>
    </lineage>
</organism>
<protein>
    <recommendedName>
        <fullName evidence="3">Type II toxin-antitoxin system VapC family toxin</fullName>
    </recommendedName>
</protein>
<reference evidence="1" key="1">
    <citation type="submission" date="2022-10" db="EMBL/GenBank/DDBJ databases">
        <title>The complete genomes of actinobacterial strains from the NBC collection.</title>
        <authorList>
            <person name="Joergensen T.S."/>
            <person name="Alvarez Arevalo M."/>
            <person name="Sterndorff E.B."/>
            <person name="Faurdal D."/>
            <person name="Vuksanovic O."/>
            <person name="Mourched A.-S."/>
            <person name="Charusanti P."/>
            <person name="Shaw S."/>
            <person name="Blin K."/>
            <person name="Weber T."/>
        </authorList>
    </citation>
    <scope>NUCLEOTIDE SEQUENCE</scope>
    <source>
        <strain evidence="1">NBC_01436</strain>
    </source>
</reference>
<accession>A0ABZ1ZLU2</accession>
<sequence length="50" mass="5657">MSVVLTVDPSLAHRLADPKAWAVIADWLTTQTKPRPLPETFRGPNWKQES</sequence>
<evidence type="ECO:0008006" key="3">
    <source>
        <dbReference type="Google" id="ProtNLM"/>
    </source>
</evidence>
<gene>
    <name evidence="1" type="ORF">OG367_20875</name>
</gene>
<dbReference type="Proteomes" id="UP001431926">
    <property type="component" value="Chromosome"/>
</dbReference>
<dbReference type="EMBL" id="CP109491">
    <property type="protein sequence ID" value="WUX38543.1"/>
    <property type="molecule type" value="Genomic_DNA"/>
</dbReference>
<evidence type="ECO:0000313" key="1">
    <source>
        <dbReference type="EMBL" id="WUX38543.1"/>
    </source>
</evidence>
<proteinExistence type="predicted"/>